<organism evidence="1 2">
    <name type="scientific">Yinghuangia soli</name>
    <dbReference type="NCBI Taxonomy" id="2908204"/>
    <lineage>
        <taxon>Bacteria</taxon>
        <taxon>Bacillati</taxon>
        <taxon>Actinomycetota</taxon>
        <taxon>Actinomycetes</taxon>
        <taxon>Kitasatosporales</taxon>
        <taxon>Streptomycetaceae</taxon>
        <taxon>Yinghuangia</taxon>
    </lineage>
</organism>
<keyword evidence="2" id="KW-1185">Reference proteome</keyword>
<proteinExistence type="predicted"/>
<dbReference type="EMBL" id="JAKFHA010000075">
    <property type="protein sequence ID" value="MCF2534032.1"/>
    <property type="molecule type" value="Genomic_DNA"/>
</dbReference>
<evidence type="ECO:0000313" key="2">
    <source>
        <dbReference type="Proteomes" id="UP001165378"/>
    </source>
</evidence>
<protein>
    <submittedName>
        <fullName evidence="1">Uncharacterized protein</fullName>
    </submittedName>
</protein>
<evidence type="ECO:0000313" key="1">
    <source>
        <dbReference type="EMBL" id="MCF2534032.1"/>
    </source>
</evidence>
<accession>A0AA41U7G7</accession>
<reference evidence="1" key="1">
    <citation type="submission" date="2022-01" db="EMBL/GenBank/DDBJ databases">
        <title>Genome-Based Taxonomic Classification of the Phylum Actinobacteria.</title>
        <authorList>
            <person name="Gao Y."/>
        </authorList>
    </citation>
    <scope>NUCLEOTIDE SEQUENCE</scope>
    <source>
        <strain evidence="1">KLBMP 8922</strain>
    </source>
</reference>
<dbReference type="AlphaFoldDB" id="A0AA41U7G7"/>
<dbReference type="Proteomes" id="UP001165378">
    <property type="component" value="Unassembled WGS sequence"/>
</dbReference>
<sequence length="92" mass="9934">MRQFFPQPTDVDGCPPASEDGWTAIWLEAETGDVIIQAHEASKETIQMAQEVGSIPGHSTDVPEHEVVVRLAAAMRQFLPQASEVTSDVSGT</sequence>
<comment type="caution">
    <text evidence="1">The sequence shown here is derived from an EMBL/GenBank/DDBJ whole genome shotgun (WGS) entry which is preliminary data.</text>
</comment>
<name>A0AA41U7G7_9ACTN</name>
<gene>
    <name evidence="1" type="ORF">LZ495_43375</name>
</gene>